<organism evidence="2 3">
    <name type="scientific">Desulfoscipio gibsoniae DSM 7213</name>
    <dbReference type="NCBI Taxonomy" id="767817"/>
    <lineage>
        <taxon>Bacteria</taxon>
        <taxon>Bacillati</taxon>
        <taxon>Bacillota</taxon>
        <taxon>Clostridia</taxon>
        <taxon>Eubacteriales</taxon>
        <taxon>Desulfallaceae</taxon>
        <taxon>Desulfoscipio</taxon>
    </lineage>
</organism>
<dbReference type="EMBL" id="CP003273">
    <property type="protein sequence ID" value="AGL00826.1"/>
    <property type="molecule type" value="Genomic_DNA"/>
</dbReference>
<gene>
    <name evidence="2" type="ORF">Desgi_1319</name>
</gene>
<keyword evidence="3" id="KW-1185">Reference proteome</keyword>
<dbReference type="NCBIfam" id="TIGR02867">
    <property type="entry name" value="spore_II_P"/>
    <property type="match status" value="1"/>
</dbReference>
<dbReference type="SUPFAM" id="SSF53187">
    <property type="entry name" value="Zn-dependent exopeptidases"/>
    <property type="match status" value="1"/>
</dbReference>
<dbReference type="STRING" id="767817.Desgi_1319"/>
<evidence type="ECO:0000256" key="1">
    <source>
        <dbReference type="SAM" id="Phobius"/>
    </source>
</evidence>
<name>R4KMG5_9FIRM</name>
<protein>
    <submittedName>
        <fullName evidence="2">Stage II sporulation protein P</fullName>
    </submittedName>
</protein>
<dbReference type="HOGENOM" id="CLU_040895_1_0_9"/>
<dbReference type="AlphaFoldDB" id="R4KMG5"/>
<keyword evidence="1" id="KW-0812">Transmembrane</keyword>
<proteinExistence type="predicted"/>
<dbReference type="InterPro" id="IPR010897">
    <property type="entry name" value="Spore_II_P"/>
</dbReference>
<feature type="transmembrane region" description="Helical" evidence="1">
    <location>
        <begin position="21"/>
        <end position="45"/>
    </location>
</feature>
<keyword evidence="1" id="KW-1133">Transmembrane helix</keyword>
<sequence>MYPAYHHRYRWYRLRTRLRPGIYIMVSLVLFIILINCLVVLSPALTRAGHELLNVLLAWNDRDPRGIIRVAVPVMAWSGSQEDVPQVAGPGALTAPLARVFRPDPQRPLHILAYQMPLMAEVTQPEEPTALVMAPEAEPLPDQEAALDLPPLSEESLVAIYNTHTGETYALTDGMERLTGKRGGVVKVAEALEDELEKKYGLRVARSDVINDTNYNSSYTTSQQTLQKLLEDNPAVQVVLDIHRDAGKPREDSLVTVDGQQVAPVLIVVGSDARSPFPTWRQNYSFAKELSAEIDKQYPGLCLGVRILEGRYNQFLHPGAVLLEVGSVSNSTEEAVLAARMLAGPVAEMVKRNLDAE</sequence>
<dbReference type="KEGG" id="dgi:Desgi_1319"/>
<dbReference type="Proteomes" id="UP000013520">
    <property type="component" value="Chromosome"/>
</dbReference>
<dbReference type="OrthoDB" id="1633470at2"/>
<dbReference type="eggNOG" id="COG0860">
    <property type="taxonomic scope" value="Bacteria"/>
</dbReference>
<keyword evidence="1" id="KW-0472">Membrane</keyword>
<evidence type="ECO:0000313" key="2">
    <source>
        <dbReference type="EMBL" id="AGL00826.1"/>
    </source>
</evidence>
<dbReference type="RefSeq" id="WP_006522613.1">
    <property type="nucleotide sequence ID" value="NC_021184.1"/>
</dbReference>
<reference evidence="2 3" key="1">
    <citation type="submission" date="2012-01" db="EMBL/GenBank/DDBJ databases">
        <title>Complete sequence of Desulfotomaculum gibsoniae DSM 7213.</title>
        <authorList>
            <consortium name="US DOE Joint Genome Institute"/>
            <person name="Lucas S."/>
            <person name="Han J."/>
            <person name="Lapidus A."/>
            <person name="Cheng J.-F."/>
            <person name="Goodwin L."/>
            <person name="Pitluck S."/>
            <person name="Peters L."/>
            <person name="Ovchinnikova G."/>
            <person name="Teshima H."/>
            <person name="Detter J.C."/>
            <person name="Han C."/>
            <person name="Tapia R."/>
            <person name="Land M."/>
            <person name="Hauser L."/>
            <person name="Kyrpides N."/>
            <person name="Ivanova N."/>
            <person name="Pagani I."/>
            <person name="Parshina S."/>
            <person name="Plugge C."/>
            <person name="Muyzer G."/>
            <person name="Kuever J."/>
            <person name="Ivanova A."/>
            <person name="Nazina T."/>
            <person name="Klenk H.-P."/>
            <person name="Brambilla E."/>
            <person name="Spring S."/>
            <person name="Stams A.F."/>
            <person name="Woyke T."/>
        </authorList>
    </citation>
    <scope>NUCLEOTIDE SEQUENCE [LARGE SCALE GENOMIC DNA]</scope>
    <source>
        <strain evidence="2 3">DSM 7213</strain>
    </source>
</reference>
<evidence type="ECO:0000313" key="3">
    <source>
        <dbReference type="Proteomes" id="UP000013520"/>
    </source>
</evidence>
<accession>R4KMG5</accession>
<dbReference type="Pfam" id="PF07454">
    <property type="entry name" value="SpoIIP"/>
    <property type="match status" value="1"/>
</dbReference>